<evidence type="ECO:0000256" key="11">
    <source>
        <dbReference type="ARBA" id="ARBA00048212"/>
    </source>
</evidence>
<organism evidence="14 15">
    <name type="scientific">Hwanghaeella grinnelliae</name>
    <dbReference type="NCBI Taxonomy" id="2500179"/>
    <lineage>
        <taxon>Bacteria</taxon>
        <taxon>Pseudomonadati</taxon>
        <taxon>Pseudomonadota</taxon>
        <taxon>Alphaproteobacteria</taxon>
        <taxon>Rhodospirillales</taxon>
        <taxon>Rhodospirillaceae</taxon>
        <taxon>Hwanghaeella</taxon>
    </lineage>
</organism>
<reference evidence="15" key="1">
    <citation type="submission" date="2019-01" db="EMBL/GenBank/DDBJ databases">
        <title>Gri0909 isolated from a small marine red alga.</title>
        <authorList>
            <person name="Kim J."/>
            <person name="Jeong S.E."/>
            <person name="Jeon C.O."/>
        </authorList>
    </citation>
    <scope>NUCLEOTIDE SEQUENCE [LARGE SCALE GENOMIC DNA]</scope>
    <source>
        <strain evidence="15">Gri0909</strain>
    </source>
</reference>
<dbReference type="InterPro" id="IPR036038">
    <property type="entry name" value="Aminotransferase-like"/>
</dbReference>
<evidence type="ECO:0000256" key="3">
    <source>
        <dbReference type="ARBA" id="ARBA00004824"/>
    </source>
</evidence>
<dbReference type="Gene3D" id="3.30.470.10">
    <property type="match status" value="1"/>
</dbReference>
<comment type="pathway">
    <text evidence="3">Amino-acid biosynthesis; L-isoleucine biosynthesis; L-isoleucine from 2-oxobutanoate: step 4/4.</text>
</comment>
<comment type="pathway">
    <text evidence="4">Amino-acid biosynthesis; L-valine biosynthesis; L-valine from pyruvate: step 4/4.</text>
</comment>
<dbReference type="AlphaFoldDB" id="A0A3S2VQ12"/>
<dbReference type="InterPro" id="IPR001544">
    <property type="entry name" value="Aminotrans_IV"/>
</dbReference>
<dbReference type="Gene3D" id="3.20.10.10">
    <property type="entry name" value="D-amino Acid Aminotransferase, subunit A, domain 2"/>
    <property type="match status" value="1"/>
</dbReference>
<evidence type="ECO:0000256" key="10">
    <source>
        <dbReference type="ARBA" id="ARBA00023304"/>
    </source>
</evidence>
<dbReference type="InterPro" id="IPR050571">
    <property type="entry name" value="Class-IV_PLP-Dep_Aminotrnsfr"/>
</dbReference>
<sequence>MTQTAEFQDGAAYSGGVFMPVAEAKISVLDWGFTRSDAVYDVVHVKDGRFFRLDDHLARFERSMARRRIAIPESREDVKEILVRCVQLAGLTDSYVAMVASRGRPQVKGSRKPADCANHLVAYAIPWIDVIPAEVQERGATLMVSDHPRVADDAVDPTVKNYQWSDLTSGLFDAVDEGFDTAVLCDARGMVTEGPGFNIFAVIGGGLVTPEHGCLHGITRRSVIDICAKQGIACRTGDLPRTDLESADEVFLCTTAGGIMPIARIGNRKIEAGAPGPVTRRVMDAYQAMHEDPAYVTFIDSPTRFAAAE</sequence>
<proteinExistence type="inferred from homology"/>
<dbReference type="EC" id="2.6.1.42" evidence="7"/>
<dbReference type="RefSeq" id="WP_127764317.1">
    <property type="nucleotide sequence ID" value="NZ_SADE01000001.1"/>
</dbReference>
<evidence type="ECO:0000256" key="13">
    <source>
        <dbReference type="ARBA" id="ARBA00049229"/>
    </source>
</evidence>
<comment type="caution">
    <text evidence="14">The sequence shown here is derived from an EMBL/GenBank/DDBJ whole genome shotgun (WGS) entry which is preliminary data.</text>
</comment>
<evidence type="ECO:0000256" key="9">
    <source>
        <dbReference type="ARBA" id="ARBA00022898"/>
    </source>
</evidence>
<keyword evidence="10" id="KW-0100">Branched-chain amino acid biosynthesis</keyword>
<dbReference type="InterPro" id="IPR043132">
    <property type="entry name" value="BCAT-like_C"/>
</dbReference>
<dbReference type="InterPro" id="IPR043131">
    <property type="entry name" value="BCAT-like_N"/>
</dbReference>
<evidence type="ECO:0000256" key="7">
    <source>
        <dbReference type="ARBA" id="ARBA00013053"/>
    </source>
</evidence>
<keyword evidence="15" id="KW-1185">Reference proteome</keyword>
<dbReference type="PANTHER" id="PTHR42743">
    <property type="entry name" value="AMINO-ACID AMINOTRANSFERASE"/>
    <property type="match status" value="1"/>
</dbReference>
<evidence type="ECO:0000256" key="4">
    <source>
        <dbReference type="ARBA" id="ARBA00004931"/>
    </source>
</evidence>
<dbReference type="GO" id="GO:0009082">
    <property type="term" value="P:branched-chain amino acid biosynthetic process"/>
    <property type="evidence" value="ECO:0007669"/>
    <property type="project" value="UniProtKB-KW"/>
</dbReference>
<keyword evidence="10" id="KW-0028">Amino-acid biosynthesis</keyword>
<keyword evidence="14" id="KW-0808">Transferase</keyword>
<evidence type="ECO:0000256" key="5">
    <source>
        <dbReference type="ARBA" id="ARBA00005072"/>
    </source>
</evidence>
<evidence type="ECO:0000313" key="14">
    <source>
        <dbReference type="EMBL" id="RVU38945.1"/>
    </source>
</evidence>
<keyword evidence="9" id="KW-0663">Pyridoxal phosphate</keyword>
<protein>
    <recommendedName>
        <fullName evidence="8">Probable branched-chain-amino-acid aminotransferase</fullName>
        <ecNumber evidence="7">2.6.1.42</ecNumber>
    </recommendedName>
</protein>
<dbReference type="Pfam" id="PF01063">
    <property type="entry name" value="Aminotran_4"/>
    <property type="match status" value="1"/>
</dbReference>
<name>A0A3S2VQ12_9PROT</name>
<dbReference type="OrthoDB" id="9805628at2"/>
<evidence type="ECO:0000256" key="8">
    <source>
        <dbReference type="ARBA" id="ARBA00014472"/>
    </source>
</evidence>
<evidence type="ECO:0000256" key="1">
    <source>
        <dbReference type="ARBA" id="ARBA00001933"/>
    </source>
</evidence>
<evidence type="ECO:0000256" key="2">
    <source>
        <dbReference type="ARBA" id="ARBA00003109"/>
    </source>
</evidence>
<gene>
    <name evidence="14" type="ORF">EOI86_06685</name>
</gene>
<dbReference type="EMBL" id="SADE01000001">
    <property type="protein sequence ID" value="RVU38945.1"/>
    <property type="molecule type" value="Genomic_DNA"/>
</dbReference>
<dbReference type="Proteomes" id="UP000287447">
    <property type="component" value="Unassembled WGS sequence"/>
</dbReference>
<keyword evidence="14" id="KW-0032">Aminotransferase</keyword>
<dbReference type="GO" id="GO:0004084">
    <property type="term" value="F:branched-chain-amino-acid transaminase activity"/>
    <property type="evidence" value="ECO:0007669"/>
    <property type="project" value="UniProtKB-EC"/>
</dbReference>
<evidence type="ECO:0000256" key="6">
    <source>
        <dbReference type="ARBA" id="ARBA00009320"/>
    </source>
</evidence>
<comment type="catalytic activity">
    <reaction evidence="13">
        <text>L-leucine + 2-oxoglutarate = 4-methyl-2-oxopentanoate + L-glutamate</text>
        <dbReference type="Rhea" id="RHEA:18321"/>
        <dbReference type="ChEBI" id="CHEBI:16810"/>
        <dbReference type="ChEBI" id="CHEBI:17865"/>
        <dbReference type="ChEBI" id="CHEBI:29985"/>
        <dbReference type="ChEBI" id="CHEBI:57427"/>
        <dbReference type="EC" id="2.6.1.42"/>
    </reaction>
</comment>
<evidence type="ECO:0000256" key="12">
    <source>
        <dbReference type="ARBA" id="ARBA00048798"/>
    </source>
</evidence>
<comment type="function">
    <text evidence="2">Acts on leucine, isoleucine and valine.</text>
</comment>
<comment type="cofactor">
    <cofactor evidence="1">
        <name>pyridoxal 5'-phosphate</name>
        <dbReference type="ChEBI" id="CHEBI:597326"/>
    </cofactor>
</comment>
<comment type="catalytic activity">
    <reaction evidence="11">
        <text>L-valine + 2-oxoglutarate = 3-methyl-2-oxobutanoate + L-glutamate</text>
        <dbReference type="Rhea" id="RHEA:24813"/>
        <dbReference type="ChEBI" id="CHEBI:11851"/>
        <dbReference type="ChEBI" id="CHEBI:16810"/>
        <dbReference type="ChEBI" id="CHEBI:29985"/>
        <dbReference type="ChEBI" id="CHEBI:57762"/>
        <dbReference type="EC" id="2.6.1.42"/>
    </reaction>
</comment>
<comment type="catalytic activity">
    <reaction evidence="12">
        <text>L-isoleucine + 2-oxoglutarate = (S)-3-methyl-2-oxopentanoate + L-glutamate</text>
        <dbReference type="Rhea" id="RHEA:24801"/>
        <dbReference type="ChEBI" id="CHEBI:16810"/>
        <dbReference type="ChEBI" id="CHEBI:29985"/>
        <dbReference type="ChEBI" id="CHEBI:35146"/>
        <dbReference type="ChEBI" id="CHEBI:58045"/>
        <dbReference type="EC" id="2.6.1.42"/>
    </reaction>
</comment>
<evidence type="ECO:0000313" key="15">
    <source>
        <dbReference type="Proteomes" id="UP000287447"/>
    </source>
</evidence>
<dbReference type="SUPFAM" id="SSF56752">
    <property type="entry name" value="D-aminoacid aminotransferase-like PLP-dependent enzymes"/>
    <property type="match status" value="1"/>
</dbReference>
<dbReference type="PANTHER" id="PTHR42743:SF11">
    <property type="entry name" value="AMINODEOXYCHORISMATE LYASE"/>
    <property type="match status" value="1"/>
</dbReference>
<dbReference type="FunFam" id="3.20.10.10:FF:000002">
    <property type="entry name" value="D-alanine aminotransferase"/>
    <property type="match status" value="1"/>
</dbReference>
<comment type="pathway">
    <text evidence="5">Amino-acid biosynthesis; L-leucine biosynthesis; L-leucine from 3-methyl-2-oxobutanoate: step 4/4.</text>
</comment>
<accession>A0A3S2VQ12</accession>
<comment type="similarity">
    <text evidence="6">Belongs to the class-IV pyridoxal-phosphate-dependent aminotransferase family.</text>
</comment>
<dbReference type="GO" id="GO:0008652">
    <property type="term" value="P:amino acid biosynthetic process"/>
    <property type="evidence" value="ECO:0007669"/>
    <property type="project" value="UniProtKB-ARBA"/>
</dbReference>